<dbReference type="EMBL" id="KK088421">
    <property type="protein sequence ID" value="EYE95579.1"/>
    <property type="molecule type" value="Genomic_DNA"/>
</dbReference>
<organism evidence="3 4">
    <name type="scientific">Aspergillus ruber (strain CBS 135680)</name>
    <dbReference type="NCBI Taxonomy" id="1388766"/>
    <lineage>
        <taxon>Eukaryota</taxon>
        <taxon>Fungi</taxon>
        <taxon>Dikarya</taxon>
        <taxon>Ascomycota</taxon>
        <taxon>Pezizomycotina</taxon>
        <taxon>Eurotiomycetes</taxon>
        <taxon>Eurotiomycetidae</taxon>
        <taxon>Eurotiales</taxon>
        <taxon>Aspergillaceae</taxon>
        <taxon>Aspergillus</taxon>
        <taxon>Aspergillus subgen. Aspergillus</taxon>
    </lineage>
</organism>
<protein>
    <submittedName>
        <fullName evidence="3">Uncharacterized protein</fullName>
    </submittedName>
</protein>
<dbReference type="Proteomes" id="UP000019804">
    <property type="component" value="Unassembled WGS sequence"/>
</dbReference>
<keyword evidence="2" id="KW-0472">Membrane</keyword>
<gene>
    <name evidence="3" type="ORF">EURHEDRAFT_411858</name>
</gene>
<feature type="transmembrane region" description="Helical" evidence="2">
    <location>
        <begin position="311"/>
        <end position="327"/>
    </location>
</feature>
<sequence length="429" mass="48782">MAWFPSDRSKGDGWKFDIVSLVAVIGESTIERHTQLITASLFGWIPRLIPAPQVLLKTKRPDRLPPVKDIEIHGVYSGTKVTELNFFADVIHRIRELRPYEFRRYTIEKVPGKGVTAGKLRAMVDGKTGGGQQDANQVEQGQVSNKYRRPRPLPCHVPRYIEDNDIVIDTPFQLWNKLTLVTITSMLMTIGLFIWAALIHDGVAMTAIGTISTSTSIACLANKWCPTLSSREMENSVPEGDIVIKTRSGAFVVVHCNEDVTRELYTCTDACRYKFGDSKLQWMLGLSTVLLIASIIFFTNCGWIMQTAIGMAYIILNMMYWFIPFVIEDGKTWDLSLYQTIHNEIDDRERCEIYTQALWFAIRETKSVDWVKRSRAAPDTEAWREWLRLAQKNVNDQNYCWNAVGKKDQLMAEASQLPTTARSPSCLSV</sequence>
<dbReference type="OrthoDB" id="5412502at2759"/>
<keyword evidence="2" id="KW-0812">Transmembrane</keyword>
<reference evidence="4" key="1">
    <citation type="journal article" date="2014" name="Nat. Commun.">
        <title>Genomic adaptations of the halophilic Dead Sea filamentous fungus Eurotium rubrum.</title>
        <authorList>
            <person name="Kis-Papo T."/>
            <person name="Weig A.R."/>
            <person name="Riley R."/>
            <person name="Persoh D."/>
            <person name="Salamov A."/>
            <person name="Sun H."/>
            <person name="Lipzen A."/>
            <person name="Wasser S.P."/>
            <person name="Rambold G."/>
            <person name="Grigoriev I.V."/>
            <person name="Nevo E."/>
        </authorList>
    </citation>
    <scope>NUCLEOTIDE SEQUENCE [LARGE SCALE GENOMIC DNA]</scope>
    <source>
        <strain evidence="4">CBS 135680</strain>
    </source>
</reference>
<name>A0A017SG40_ASPRC</name>
<feature type="compositionally biased region" description="Polar residues" evidence="1">
    <location>
        <begin position="133"/>
        <end position="145"/>
    </location>
</feature>
<keyword evidence="2" id="KW-1133">Transmembrane helix</keyword>
<dbReference type="GeneID" id="63696874"/>
<feature type="region of interest" description="Disordered" evidence="1">
    <location>
        <begin position="127"/>
        <end position="148"/>
    </location>
</feature>
<evidence type="ECO:0000256" key="2">
    <source>
        <dbReference type="SAM" id="Phobius"/>
    </source>
</evidence>
<accession>A0A017SG40</accession>
<dbReference type="RefSeq" id="XP_040639267.1">
    <property type="nucleotide sequence ID" value="XM_040781750.1"/>
</dbReference>
<evidence type="ECO:0000313" key="4">
    <source>
        <dbReference type="Proteomes" id="UP000019804"/>
    </source>
</evidence>
<proteinExistence type="predicted"/>
<dbReference type="HOGENOM" id="CLU_029043_1_0_1"/>
<evidence type="ECO:0000313" key="3">
    <source>
        <dbReference type="EMBL" id="EYE95579.1"/>
    </source>
</evidence>
<feature type="transmembrane region" description="Helical" evidence="2">
    <location>
        <begin position="178"/>
        <end position="197"/>
    </location>
</feature>
<keyword evidence="4" id="KW-1185">Reference proteome</keyword>
<feature type="transmembrane region" description="Helical" evidence="2">
    <location>
        <begin position="282"/>
        <end position="305"/>
    </location>
</feature>
<dbReference type="AlphaFoldDB" id="A0A017SG40"/>
<evidence type="ECO:0000256" key="1">
    <source>
        <dbReference type="SAM" id="MobiDB-lite"/>
    </source>
</evidence>